<feature type="transmembrane region" description="Helical" evidence="1">
    <location>
        <begin position="12"/>
        <end position="34"/>
    </location>
</feature>
<evidence type="ECO:0000313" key="2">
    <source>
        <dbReference type="EMBL" id="TWS27637.1"/>
    </source>
</evidence>
<keyword evidence="3" id="KW-1185">Reference proteome</keyword>
<evidence type="ECO:0000313" key="3">
    <source>
        <dbReference type="Proteomes" id="UP000319375"/>
    </source>
</evidence>
<sequence>MIAEPRTLVRAGWLLTGLVLANCVFVLRSTMLGVDDFTEILPWLFGLILFGLWVTYLAVCFRRGMSPSWLLLPIPLIGALTIALWVTDTPRRLQWAYDEPRLTAAAQQVLTDPRVDFTDQGDRRIGTLRVHRTTKQGGNVAFAIPPTDNTTGISHLEYRPDGSSPAVDSVAVAHRLSPEWWRVIGF</sequence>
<dbReference type="EMBL" id="VIGX01000011">
    <property type="protein sequence ID" value="TWS27637.1"/>
    <property type="molecule type" value="Genomic_DNA"/>
</dbReference>
<protein>
    <submittedName>
        <fullName evidence="2">Uncharacterized protein</fullName>
    </submittedName>
</protein>
<keyword evidence="1" id="KW-1133">Transmembrane helix</keyword>
<accession>A0A5C5RX36</accession>
<dbReference type="AlphaFoldDB" id="A0A5C5RX36"/>
<organism evidence="2 3">
    <name type="scientific">Tsukamurella conjunctivitidis</name>
    <dbReference type="NCBI Taxonomy" id="2592068"/>
    <lineage>
        <taxon>Bacteria</taxon>
        <taxon>Bacillati</taxon>
        <taxon>Actinomycetota</taxon>
        <taxon>Actinomycetes</taxon>
        <taxon>Mycobacteriales</taxon>
        <taxon>Tsukamurellaceae</taxon>
        <taxon>Tsukamurella</taxon>
    </lineage>
</organism>
<keyword evidence="1" id="KW-0812">Transmembrane</keyword>
<gene>
    <name evidence="2" type="ORF">FK530_17005</name>
</gene>
<comment type="caution">
    <text evidence="2">The sequence shown here is derived from an EMBL/GenBank/DDBJ whole genome shotgun (WGS) entry which is preliminary data.</text>
</comment>
<proteinExistence type="predicted"/>
<dbReference type="RefSeq" id="WP_146488176.1">
    <property type="nucleotide sequence ID" value="NZ_VIGX01000011.1"/>
</dbReference>
<feature type="transmembrane region" description="Helical" evidence="1">
    <location>
        <begin position="68"/>
        <end position="86"/>
    </location>
</feature>
<reference evidence="2 3" key="1">
    <citation type="submission" date="2019-06" db="EMBL/GenBank/DDBJ databases">
        <title>Tsukamurella conjunctivitidis sp. nov., Tsukamurella assacharolytica sp. nov. and Tsukamurella sputae sp. nov. isolated from patients with conjunctivitis, bacteraemia (lymphoma) and respiratory infection (sputum) in Hong Kong.</title>
        <authorList>
            <person name="Teng J.L.L."/>
            <person name="Lee H.H."/>
            <person name="Fong J.Y.H."/>
            <person name="Fok K.M.N."/>
            <person name="Lau S.K.P."/>
            <person name="Woo P.C.Y."/>
        </authorList>
    </citation>
    <scope>NUCLEOTIDE SEQUENCE [LARGE SCALE GENOMIC DNA]</scope>
    <source>
        <strain evidence="2 3">HKU72</strain>
    </source>
</reference>
<dbReference type="OrthoDB" id="4775122at2"/>
<name>A0A5C5RX36_9ACTN</name>
<evidence type="ECO:0000256" key="1">
    <source>
        <dbReference type="SAM" id="Phobius"/>
    </source>
</evidence>
<dbReference type="Proteomes" id="UP000319375">
    <property type="component" value="Unassembled WGS sequence"/>
</dbReference>
<feature type="transmembrane region" description="Helical" evidence="1">
    <location>
        <begin position="40"/>
        <end position="61"/>
    </location>
</feature>
<keyword evidence="1" id="KW-0472">Membrane</keyword>